<gene>
    <name evidence="2" type="ORF">ENS19_01525</name>
</gene>
<dbReference type="Pfam" id="PF09341">
    <property type="entry name" value="Pcc1"/>
    <property type="match status" value="1"/>
</dbReference>
<dbReference type="EMBL" id="DSTX01000002">
    <property type="protein sequence ID" value="HFK19943.1"/>
    <property type="molecule type" value="Genomic_DNA"/>
</dbReference>
<protein>
    <recommendedName>
        <fullName evidence="3">KEOPS complex Pcc1-like subunit</fullName>
    </recommendedName>
</protein>
<accession>A0A7C3EVR3</accession>
<sequence length="82" mass="8866">MSVRAILKVDFGDDRLAENIRRALTPEAKSSKSAKSAASIRAEGGSVILEIEAAGVASLRALLNSYIRWMFTSSEIVRLKGD</sequence>
<comment type="similarity">
    <text evidence="1">Belongs to the CTAG/PCC1 family.</text>
</comment>
<dbReference type="Gene3D" id="3.30.310.50">
    <property type="entry name" value="Alpha-D-phosphohexomutase, C-terminal domain"/>
    <property type="match status" value="1"/>
</dbReference>
<organism evidence="2">
    <name type="scientific">Candidatus Methanomethylicus mesodigestus</name>
    <dbReference type="NCBI Taxonomy" id="1867258"/>
    <lineage>
        <taxon>Archaea</taxon>
        <taxon>Thermoproteota</taxon>
        <taxon>Methanosuratincolia</taxon>
        <taxon>Candidatus Methanomethylicales</taxon>
        <taxon>Candidatus Methanomethylicaceae</taxon>
        <taxon>Candidatus Methanomethylicus</taxon>
    </lineage>
</organism>
<dbReference type="NCBIfam" id="NF011470">
    <property type="entry name" value="PRK14887.1"/>
    <property type="match status" value="1"/>
</dbReference>
<reference evidence="2" key="1">
    <citation type="journal article" date="2020" name="mSystems">
        <title>Genome- and Community-Level Interaction Insights into Carbon Utilization and Element Cycling Functions of Hydrothermarchaeota in Hydrothermal Sediment.</title>
        <authorList>
            <person name="Zhou Z."/>
            <person name="Liu Y."/>
            <person name="Xu W."/>
            <person name="Pan J."/>
            <person name="Luo Z.H."/>
            <person name="Li M."/>
        </authorList>
    </citation>
    <scope>NUCLEOTIDE SEQUENCE [LARGE SCALE GENOMIC DNA]</scope>
    <source>
        <strain evidence="2">SpSt-468</strain>
    </source>
</reference>
<dbReference type="AlphaFoldDB" id="A0A7C3EVR3"/>
<dbReference type="InterPro" id="IPR015419">
    <property type="entry name" value="CTAG/Pcc1"/>
</dbReference>
<proteinExistence type="inferred from homology"/>
<comment type="caution">
    <text evidence="2">The sequence shown here is derived from an EMBL/GenBank/DDBJ whole genome shotgun (WGS) entry which is preliminary data.</text>
</comment>
<evidence type="ECO:0000256" key="1">
    <source>
        <dbReference type="ARBA" id="ARBA00007073"/>
    </source>
</evidence>
<evidence type="ECO:0008006" key="3">
    <source>
        <dbReference type="Google" id="ProtNLM"/>
    </source>
</evidence>
<name>A0A7C3EVR3_9CREN</name>
<evidence type="ECO:0000313" key="2">
    <source>
        <dbReference type="EMBL" id="HFK19943.1"/>
    </source>
</evidence>